<dbReference type="InterPro" id="IPR036652">
    <property type="entry name" value="YjeF_N_dom_sf"/>
</dbReference>
<gene>
    <name evidence="1" type="primary">nnrE</name>
    <name evidence="3" type="ORF">CLV46_1740</name>
</gene>
<dbReference type="NCBIfam" id="TIGR00197">
    <property type="entry name" value="yjeF_nterm"/>
    <property type="match status" value="1"/>
</dbReference>
<keyword evidence="4" id="KW-1185">Reference proteome</keyword>
<keyword evidence="1" id="KW-0630">Potassium</keyword>
<dbReference type="Gene3D" id="3.40.50.10260">
    <property type="entry name" value="YjeF N-terminal domain"/>
    <property type="match status" value="1"/>
</dbReference>
<name>A0A2M9CJV1_9MICO</name>
<dbReference type="EMBL" id="PGFF01000001">
    <property type="protein sequence ID" value="PJJ72175.1"/>
    <property type="molecule type" value="Genomic_DNA"/>
</dbReference>
<protein>
    <recommendedName>
        <fullName evidence="1">NAD(P)H-hydrate epimerase</fullName>
        <ecNumber evidence="1">5.1.99.6</ecNumber>
    </recommendedName>
    <alternativeName>
        <fullName evidence="1">NAD(P)HX epimerase</fullName>
    </alternativeName>
</protein>
<dbReference type="Proteomes" id="UP000228758">
    <property type="component" value="Unassembled WGS sequence"/>
</dbReference>
<feature type="binding site" evidence="1">
    <location>
        <position position="158"/>
    </location>
    <ligand>
        <name>(6S)-NADPHX</name>
        <dbReference type="ChEBI" id="CHEBI:64076"/>
    </ligand>
</feature>
<dbReference type="InterPro" id="IPR004443">
    <property type="entry name" value="YjeF_N_dom"/>
</dbReference>
<feature type="domain" description="YjeF N-terminal" evidence="2">
    <location>
        <begin position="10"/>
        <end position="216"/>
    </location>
</feature>
<comment type="caution">
    <text evidence="3">The sequence shown here is derived from an EMBL/GenBank/DDBJ whole genome shotgun (WGS) entry which is preliminary data.</text>
</comment>
<dbReference type="GO" id="GO:0000166">
    <property type="term" value="F:nucleotide binding"/>
    <property type="evidence" value="ECO:0007669"/>
    <property type="project" value="UniProtKB-KW"/>
</dbReference>
<feature type="binding site" evidence="1">
    <location>
        <position position="161"/>
    </location>
    <ligand>
        <name>K(+)</name>
        <dbReference type="ChEBI" id="CHEBI:29103"/>
    </ligand>
</feature>
<accession>A0A2M9CJV1</accession>
<dbReference type="RefSeq" id="WP_100365974.1">
    <property type="nucleotide sequence ID" value="NZ_PGFF01000001.1"/>
</dbReference>
<dbReference type="SUPFAM" id="SSF64153">
    <property type="entry name" value="YjeF N-terminal domain-like"/>
    <property type="match status" value="1"/>
</dbReference>
<evidence type="ECO:0000313" key="3">
    <source>
        <dbReference type="EMBL" id="PJJ72175.1"/>
    </source>
</evidence>
<dbReference type="PROSITE" id="PS51385">
    <property type="entry name" value="YJEF_N"/>
    <property type="match status" value="1"/>
</dbReference>
<evidence type="ECO:0000259" key="2">
    <source>
        <dbReference type="PROSITE" id="PS51385"/>
    </source>
</evidence>
<keyword evidence="3" id="KW-0418">Kinase</keyword>
<evidence type="ECO:0000313" key="4">
    <source>
        <dbReference type="Proteomes" id="UP000228758"/>
    </source>
</evidence>
<feature type="binding site" evidence="1">
    <location>
        <begin position="55"/>
        <end position="59"/>
    </location>
    <ligand>
        <name>(6S)-NADPHX</name>
        <dbReference type="ChEBI" id="CHEBI:64076"/>
    </ligand>
</feature>
<keyword evidence="1" id="KW-0547">Nucleotide-binding</keyword>
<comment type="catalytic activity">
    <reaction evidence="1">
        <text>(6R)-NADPHX = (6S)-NADPHX</text>
        <dbReference type="Rhea" id="RHEA:32227"/>
        <dbReference type="ChEBI" id="CHEBI:64076"/>
        <dbReference type="ChEBI" id="CHEBI:64077"/>
        <dbReference type="EC" id="5.1.99.6"/>
    </reaction>
</comment>
<comment type="cofactor">
    <cofactor evidence="1">
        <name>K(+)</name>
        <dbReference type="ChEBI" id="CHEBI:29103"/>
    </cofactor>
    <text evidence="1">Binds 1 potassium ion per subunit.</text>
</comment>
<dbReference type="AlphaFoldDB" id="A0A2M9CJV1"/>
<dbReference type="GO" id="GO:0052856">
    <property type="term" value="F:NAD(P)HX epimerase activity"/>
    <property type="evidence" value="ECO:0007669"/>
    <property type="project" value="UniProtKB-UniRule"/>
</dbReference>
<keyword evidence="1" id="KW-0520">NAD</keyword>
<keyword evidence="3" id="KW-0808">Transferase</keyword>
<reference evidence="3 4" key="1">
    <citation type="submission" date="2017-11" db="EMBL/GenBank/DDBJ databases">
        <title>Genomic Encyclopedia of Archaeal and Bacterial Type Strains, Phase II (KMG-II): From Individual Species to Whole Genera.</title>
        <authorList>
            <person name="Goeker M."/>
        </authorList>
    </citation>
    <scope>NUCLEOTIDE SEQUENCE [LARGE SCALE GENOMIC DNA]</scope>
    <source>
        <strain evidence="3 4">DSM 27393</strain>
    </source>
</reference>
<sequence>MPAGYSADSVRAAEAPLLAAGVPLMRRAAAGLAHELRRELRSADDRVLVLVGGGDNGGDALFAAAELAADGVRVDAVAAAERMHPAGREAALAAGVRLRPAAPLGEVVALARAAAVVVDGLVGIGSDSPALRGVPRELVVALLPVVAAPAGPRVVAVDVPSGIHPDSGDVPDAAVLPADVTVTFGAVKAGLLRAPASALAGEVRLVEIGLDLAGVTPLVPAPPA</sequence>
<organism evidence="3 4">
    <name type="scientific">Diaminobutyricimonas aerilata</name>
    <dbReference type="NCBI Taxonomy" id="1162967"/>
    <lineage>
        <taxon>Bacteria</taxon>
        <taxon>Bacillati</taxon>
        <taxon>Actinomycetota</taxon>
        <taxon>Actinomycetes</taxon>
        <taxon>Micrococcales</taxon>
        <taxon>Microbacteriaceae</taxon>
        <taxon>Diaminobutyricimonas</taxon>
    </lineage>
</organism>
<dbReference type="HAMAP" id="MF_01966">
    <property type="entry name" value="NADHX_epimerase"/>
    <property type="match status" value="1"/>
</dbReference>
<comment type="function">
    <text evidence="1">Catalyzes the epimerization of the S- and R-forms of NAD(P)HX, a damaged form of NAD(P)H that is a result of enzymatic or heat-dependent hydration. This is a prerequisite for the S-specific NAD(P)H-hydrate dehydratase to allow the repair of both epimers of NAD(P)HX.</text>
</comment>
<proteinExistence type="inferred from homology"/>
<comment type="catalytic activity">
    <reaction evidence="1">
        <text>(6R)-NADHX = (6S)-NADHX</text>
        <dbReference type="Rhea" id="RHEA:32215"/>
        <dbReference type="ChEBI" id="CHEBI:64074"/>
        <dbReference type="ChEBI" id="CHEBI:64075"/>
        <dbReference type="EC" id="5.1.99.6"/>
    </reaction>
</comment>
<dbReference type="Pfam" id="PF03853">
    <property type="entry name" value="YjeF_N"/>
    <property type="match status" value="1"/>
</dbReference>
<comment type="similarity">
    <text evidence="1">Belongs to the NnrE/AIBP family.</text>
</comment>
<feature type="binding site" evidence="1">
    <location>
        <position position="56"/>
    </location>
    <ligand>
        <name>K(+)</name>
        <dbReference type="ChEBI" id="CHEBI:29103"/>
    </ligand>
</feature>
<evidence type="ECO:0000256" key="1">
    <source>
        <dbReference type="HAMAP-Rule" id="MF_01966"/>
    </source>
</evidence>
<dbReference type="EC" id="5.1.99.6" evidence="1"/>
<keyword evidence="1" id="KW-0413">Isomerase</keyword>
<dbReference type="GO" id="GO:0016301">
    <property type="term" value="F:kinase activity"/>
    <property type="evidence" value="ECO:0007669"/>
    <property type="project" value="UniProtKB-KW"/>
</dbReference>
<dbReference type="GO" id="GO:0046872">
    <property type="term" value="F:metal ion binding"/>
    <property type="evidence" value="ECO:0007669"/>
    <property type="project" value="UniProtKB-KW"/>
</dbReference>
<keyword evidence="1" id="KW-0521">NADP</keyword>
<dbReference type="OrthoDB" id="9806925at2"/>
<comment type="caution">
    <text evidence="1">Lacks conserved residue(s) required for the propagation of feature annotation.</text>
</comment>
<feature type="binding site" evidence="1">
    <location>
        <position position="119"/>
    </location>
    <ligand>
        <name>K(+)</name>
        <dbReference type="ChEBI" id="CHEBI:29103"/>
    </ligand>
</feature>
<keyword evidence="1" id="KW-0479">Metal-binding</keyword>